<dbReference type="EMBL" id="AP027041">
    <property type="protein sequence ID" value="BDU17035.1"/>
    <property type="molecule type" value="Genomic_DNA"/>
</dbReference>
<dbReference type="RefSeq" id="WP_281779000.1">
    <property type="nucleotide sequence ID" value="NZ_AP027041.1"/>
</dbReference>
<feature type="region of interest" description="Disordered" evidence="1">
    <location>
        <begin position="1"/>
        <end position="76"/>
    </location>
</feature>
<evidence type="ECO:0000313" key="2">
    <source>
        <dbReference type="EMBL" id="BDU17035.1"/>
    </source>
</evidence>
<organism evidence="2 3">
    <name type="scientific">Lysobacter auxotrophicus</name>
    <dbReference type="NCBI Taxonomy" id="2992573"/>
    <lineage>
        <taxon>Bacteria</taxon>
        <taxon>Pseudomonadati</taxon>
        <taxon>Pseudomonadota</taxon>
        <taxon>Gammaproteobacteria</taxon>
        <taxon>Lysobacterales</taxon>
        <taxon>Lysobacteraceae</taxon>
        <taxon>Lysobacter</taxon>
    </lineage>
</organism>
<dbReference type="Proteomes" id="UP001317822">
    <property type="component" value="Chromosome"/>
</dbReference>
<feature type="compositionally biased region" description="Basic and acidic residues" evidence="1">
    <location>
        <begin position="41"/>
        <end position="55"/>
    </location>
</feature>
<evidence type="ECO:0000313" key="3">
    <source>
        <dbReference type="Proteomes" id="UP001317822"/>
    </source>
</evidence>
<gene>
    <name evidence="2" type="ORF">LA521A_22360</name>
</gene>
<keyword evidence="3" id="KW-1185">Reference proteome</keyword>
<protein>
    <recommendedName>
        <fullName evidence="4">DUF2188 domain-containing protein</fullName>
    </recommendedName>
</protein>
<feature type="compositionally biased region" description="Basic and acidic residues" evidence="1">
    <location>
        <begin position="64"/>
        <end position="76"/>
    </location>
</feature>
<evidence type="ECO:0000256" key="1">
    <source>
        <dbReference type="SAM" id="MobiDB-lite"/>
    </source>
</evidence>
<evidence type="ECO:0008006" key="4">
    <source>
        <dbReference type="Google" id="ProtNLM"/>
    </source>
</evidence>
<name>A0ABN6UL46_9GAMM</name>
<proteinExistence type="predicted"/>
<sequence>MANTHELLAAKQERDHQPPAWQQFEANHGHGGAPGAMSDSAAEKAKELHNAEIRLEGNQGHISSQDRRNQGKRDAR</sequence>
<reference evidence="2 3" key="1">
    <citation type="journal article" date="2023" name="Int. J. Syst. Evol. Microbiol.">
        <title>Physiological and genomic analyses of cobalamin (vitamin B12)-auxotrophy of Lysobacter auxotrophicus sp. nov., a methionine-auxotrophic chitinolytic bacterium isolated from chitin-treated soil.</title>
        <authorList>
            <person name="Saito A."/>
            <person name="Dohra H."/>
            <person name="Hamada M."/>
            <person name="Moriuchi R."/>
            <person name="Kotsuchibashi Y."/>
            <person name="Mori K."/>
        </authorList>
    </citation>
    <scope>NUCLEOTIDE SEQUENCE [LARGE SCALE GENOMIC DNA]</scope>
    <source>
        <strain evidence="2 3">5-21a</strain>
    </source>
</reference>
<accession>A0ABN6UL46</accession>